<gene>
    <name evidence="1" type="ORF">ACFFNY_35390</name>
</gene>
<sequence>MTDTQQAGEQRYTLRARDTAVVLGADRQRHGLVSLTAPGLERNVVREPYFALNLYRIMHGGRLAAIARYEPFELVYATESGLKLAWQPTEANPCRLEAEYTIVDEATVDLKLFLEAQQPLSNYELTVSSYFDFALEPYSVVPSWPGKTAEDDLLLLKLEDHPYIKGHYVYLPRDNSAAHTLLDGRWLDEKSGRPIAHFVTGPCYGVPAAVMGTESLHIVQAARPDECRAIGITYSSPDESDIIRQHNALYFTLFGGDLEPGDRRTAAIRQTLVAGPPTLASVRRVYESLTEPG</sequence>
<dbReference type="Proteomes" id="UP001589619">
    <property type="component" value="Unassembled WGS sequence"/>
</dbReference>
<evidence type="ECO:0000313" key="1">
    <source>
        <dbReference type="EMBL" id="MFB9756881.1"/>
    </source>
</evidence>
<dbReference type="RefSeq" id="WP_344904550.1">
    <property type="nucleotide sequence ID" value="NZ_BAAAYO010000002.1"/>
</dbReference>
<evidence type="ECO:0008006" key="3">
    <source>
        <dbReference type="Google" id="ProtNLM"/>
    </source>
</evidence>
<comment type="caution">
    <text evidence="1">The sequence shown here is derived from an EMBL/GenBank/DDBJ whole genome shotgun (WGS) entry which is preliminary data.</text>
</comment>
<protein>
    <recommendedName>
        <fullName evidence="3">Urease accessory protein UreD</fullName>
    </recommendedName>
</protein>
<accession>A0ABV5W913</accession>
<organism evidence="1 2">
    <name type="scientific">Paenibacillus hodogayensis</name>
    <dbReference type="NCBI Taxonomy" id="279208"/>
    <lineage>
        <taxon>Bacteria</taxon>
        <taxon>Bacillati</taxon>
        <taxon>Bacillota</taxon>
        <taxon>Bacilli</taxon>
        <taxon>Bacillales</taxon>
        <taxon>Paenibacillaceae</taxon>
        <taxon>Paenibacillus</taxon>
    </lineage>
</organism>
<name>A0ABV5W913_9BACL</name>
<reference evidence="1 2" key="1">
    <citation type="submission" date="2024-09" db="EMBL/GenBank/DDBJ databases">
        <authorList>
            <person name="Sun Q."/>
            <person name="Mori K."/>
        </authorList>
    </citation>
    <scope>NUCLEOTIDE SEQUENCE [LARGE SCALE GENOMIC DNA]</scope>
    <source>
        <strain evidence="1 2">JCM 12520</strain>
    </source>
</reference>
<dbReference type="EMBL" id="JBHMAG010000029">
    <property type="protein sequence ID" value="MFB9756881.1"/>
    <property type="molecule type" value="Genomic_DNA"/>
</dbReference>
<proteinExistence type="predicted"/>
<evidence type="ECO:0000313" key="2">
    <source>
        <dbReference type="Proteomes" id="UP001589619"/>
    </source>
</evidence>
<keyword evidence="2" id="KW-1185">Reference proteome</keyword>